<sequence length="120" mass="13867">IYEVGSRIIRFEGEDQEAAKCDMLEDLEFLEGALTQMSKGGHYFHGEEFGFLDIAFISFVPWLHIYESIGNFKLPLETRFPLLHVWIGKCMERESVKKASPPPERVLEFALQIMKKTVVD</sequence>
<dbReference type="InterPro" id="IPR010987">
    <property type="entry name" value="Glutathione-S-Trfase_C-like"/>
</dbReference>
<evidence type="ECO:0000259" key="1">
    <source>
        <dbReference type="PROSITE" id="PS50405"/>
    </source>
</evidence>
<dbReference type="SUPFAM" id="SSF47616">
    <property type="entry name" value="GST C-terminal domain-like"/>
    <property type="match status" value="1"/>
</dbReference>
<evidence type="ECO:0000313" key="2">
    <source>
        <dbReference type="EMBL" id="KAH9290214.1"/>
    </source>
</evidence>
<dbReference type="Gene3D" id="1.20.1050.10">
    <property type="match status" value="1"/>
</dbReference>
<dbReference type="Proteomes" id="UP000824469">
    <property type="component" value="Unassembled WGS sequence"/>
</dbReference>
<feature type="non-terminal residue" evidence="2">
    <location>
        <position position="1"/>
    </location>
</feature>
<dbReference type="PANTHER" id="PTHR11260:SF781">
    <property type="entry name" value="GLUTATHIONE S-TRANSFERASE U19"/>
    <property type="match status" value="1"/>
</dbReference>
<dbReference type="OMA" id="WDTIPIN"/>
<organism evidence="2 3">
    <name type="scientific">Taxus chinensis</name>
    <name type="common">Chinese yew</name>
    <name type="synonym">Taxus wallichiana var. chinensis</name>
    <dbReference type="NCBI Taxonomy" id="29808"/>
    <lineage>
        <taxon>Eukaryota</taxon>
        <taxon>Viridiplantae</taxon>
        <taxon>Streptophyta</taxon>
        <taxon>Embryophyta</taxon>
        <taxon>Tracheophyta</taxon>
        <taxon>Spermatophyta</taxon>
        <taxon>Pinopsida</taxon>
        <taxon>Pinidae</taxon>
        <taxon>Conifers II</taxon>
        <taxon>Cupressales</taxon>
        <taxon>Taxaceae</taxon>
        <taxon>Taxus</taxon>
    </lineage>
</organism>
<dbReference type="EMBL" id="JAHRHJ020003813">
    <property type="protein sequence ID" value="KAH9290214.1"/>
    <property type="molecule type" value="Genomic_DNA"/>
</dbReference>
<dbReference type="CDD" id="cd03185">
    <property type="entry name" value="GST_C_Tau"/>
    <property type="match status" value="1"/>
</dbReference>
<dbReference type="GO" id="GO:0005737">
    <property type="term" value="C:cytoplasm"/>
    <property type="evidence" value="ECO:0007669"/>
    <property type="project" value="TreeGrafter"/>
</dbReference>
<keyword evidence="3" id="KW-1185">Reference proteome</keyword>
<reference evidence="2 3" key="1">
    <citation type="journal article" date="2021" name="Nat. Plants">
        <title>The Taxus genome provides insights into paclitaxel biosynthesis.</title>
        <authorList>
            <person name="Xiong X."/>
            <person name="Gou J."/>
            <person name="Liao Q."/>
            <person name="Li Y."/>
            <person name="Zhou Q."/>
            <person name="Bi G."/>
            <person name="Li C."/>
            <person name="Du R."/>
            <person name="Wang X."/>
            <person name="Sun T."/>
            <person name="Guo L."/>
            <person name="Liang H."/>
            <person name="Lu P."/>
            <person name="Wu Y."/>
            <person name="Zhang Z."/>
            <person name="Ro D.K."/>
            <person name="Shang Y."/>
            <person name="Huang S."/>
            <person name="Yan J."/>
        </authorList>
    </citation>
    <scope>NUCLEOTIDE SEQUENCE [LARGE SCALE GENOMIC DNA]</scope>
    <source>
        <strain evidence="2">Ta-2019</strain>
    </source>
</reference>
<dbReference type="InterPro" id="IPR004046">
    <property type="entry name" value="GST_C"/>
</dbReference>
<dbReference type="InterPro" id="IPR036282">
    <property type="entry name" value="Glutathione-S-Trfase_C_sf"/>
</dbReference>
<dbReference type="Pfam" id="PF00043">
    <property type="entry name" value="GST_C"/>
    <property type="match status" value="1"/>
</dbReference>
<dbReference type="InterPro" id="IPR045073">
    <property type="entry name" value="Omega/Tau-like"/>
</dbReference>
<evidence type="ECO:0000313" key="3">
    <source>
        <dbReference type="Proteomes" id="UP000824469"/>
    </source>
</evidence>
<name>A0AA38F2R9_TAXCH</name>
<proteinExistence type="predicted"/>
<comment type="caution">
    <text evidence="2">The sequence shown here is derived from an EMBL/GenBank/DDBJ whole genome shotgun (WGS) entry which is preliminary data.</text>
</comment>
<dbReference type="GO" id="GO:0006749">
    <property type="term" value="P:glutathione metabolic process"/>
    <property type="evidence" value="ECO:0007669"/>
    <property type="project" value="InterPro"/>
</dbReference>
<dbReference type="PROSITE" id="PS50405">
    <property type="entry name" value="GST_CTER"/>
    <property type="match status" value="1"/>
</dbReference>
<accession>A0AA38F2R9</accession>
<gene>
    <name evidence="2" type="ORF">KI387_034331</name>
</gene>
<dbReference type="GO" id="GO:0004364">
    <property type="term" value="F:glutathione transferase activity"/>
    <property type="evidence" value="ECO:0007669"/>
    <property type="project" value="InterPro"/>
</dbReference>
<dbReference type="AlphaFoldDB" id="A0AA38F2R9"/>
<dbReference type="InterPro" id="IPR045074">
    <property type="entry name" value="GST_C_Tau"/>
</dbReference>
<feature type="domain" description="GST C-terminal" evidence="1">
    <location>
        <begin position="1"/>
        <end position="109"/>
    </location>
</feature>
<dbReference type="PANTHER" id="PTHR11260">
    <property type="entry name" value="GLUTATHIONE S-TRANSFERASE, GST, SUPERFAMILY, GST DOMAIN CONTAINING"/>
    <property type="match status" value="1"/>
</dbReference>
<protein>
    <recommendedName>
        <fullName evidence="1">GST C-terminal domain-containing protein</fullName>
    </recommendedName>
</protein>